<proteinExistence type="predicted"/>
<keyword evidence="3" id="KW-1185">Reference proteome</keyword>
<dbReference type="EMBL" id="CP126220">
    <property type="protein sequence ID" value="WIA21267.1"/>
    <property type="molecule type" value="Genomic_DNA"/>
</dbReference>
<sequence>MLRVATANKSDGVWFWGVPPSSPFRTAGARDARGGPQETQPAPQHTPLADGTRRRRRSRDCPDRHAPAGYTGFAVHV</sequence>
<evidence type="ECO:0000313" key="3">
    <source>
        <dbReference type="Proteomes" id="UP001244341"/>
    </source>
</evidence>
<reference evidence="2 3" key="1">
    <citation type="submission" date="2023-05" db="EMBL/GenBank/DDBJ databases">
        <title>A 100% complete, gapless, phased diploid assembly of the Scenedesmus obliquus UTEX 3031 genome.</title>
        <authorList>
            <person name="Biondi T.C."/>
            <person name="Hanschen E.R."/>
            <person name="Kwon T."/>
            <person name="Eng W."/>
            <person name="Kruse C.P.S."/>
            <person name="Koehler S.I."/>
            <person name="Kunde Y."/>
            <person name="Gleasner C.D."/>
            <person name="You Mak K.T."/>
            <person name="Polle J."/>
            <person name="Hovde B.T."/>
            <person name="Starkenburg S.R."/>
        </authorList>
    </citation>
    <scope>NUCLEOTIDE SEQUENCE [LARGE SCALE GENOMIC DNA]</scope>
    <source>
        <strain evidence="2 3">DOE0152z</strain>
    </source>
</reference>
<protein>
    <submittedName>
        <fullName evidence="2">Uncharacterized protein</fullName>
    </submittedName>
</protein>
<feature type="region of interest" description="Disordered" evidence="1">
    <location>
        <begin position="17"/>
        <end position="77"/>
    </location>
</feature>
<name>A0ABY8UJ46_TETOB</name>
<evidence type="ECO:0000313" key="2">
    <source>
        <dbReference type="EMBL" id="WIA21267.1"/>
    </source>
</evidence>
<gene>
    <name evidence="2" type="ORF">OEZ85_000501</name>
</gene>
<dbReference type="Proteomes" id="UP001244341">
    <property type="component" value="Chromosome 13b"/>
</dbReference>
<evidence type="ECO:0000256" key="1">
    <source>
        <dbReference type="SAM" id="MobiDB-lite"/>
    </source>
</evidence>
<organism evidence="2 3">
    <name type="scientific">Tetradesmus obliquus</name>
    <name type="common">Green alga</name>
    <name type="synonym">Acutodesmus obliquus</name>
    <dbReference type="NCBI Taxonomy" id="3088"/>
    <lineage>
        <taxon>Eukaryota</taxon>
        <taxon>Viridiplantae</taxon>
        <taxon>Chlorophyta</taxon>
        <taxon>core chlorophytes</taxon>
        <taxon>Chlorophyceae</taxon>
        <taxon>CS clade</taxon>
        <taxon>Sphaeropleales</taxon>
        <taxon>Scenedesmaceae</taxon>
        <taxon>Tetradesmus</taxon>
    </lineage>
</organism>
<accession>A0ABY8UJ46</accession>